<dbReference type="EMBL" id="KB304411">
    <property type="protein sequence ID" value="ELU02060.1"/>
    <property type="molecule type" value="Genomic_DNA"/>
</dbReference>
<dbReference type="AlphaFoldDB" id="R7U6R9"/>
<dbReference type="Pfam" id="PF05250">
    <property type="entry name" value="UPF0193"/>
    <property type="match status" value="1"/>
</dbReference>
<accession>R7U6R9</accession>
<reference evidence="4" key="1">
    <citation type="submission" date="2012-12" db="EMBL/GenBank/DDBJ databases">
        <authorList>
            <person name="Hellsten U."/>
            <person name="Grimwood J."/>
            <person name="Chapman J.A."/>
            <person name="Shapiro H."/>
            <person name="Aerts A."/>
            <person name="Otillar R.P."/>
            <person name="Terry A.Y."/>
            <person name="Boore J.L."/>
            <person name="Simakov O."/>
            <person name="Marletaz F."/>
            <person name="Cho S.-J."/>
            <person name="Edsinger-Gonzales E."/>
            <person name="Havlak P."/>
            <person name="Kuo D.-H."/>
            <person name="Larsson T."/>
            <person name="Lv J."/>
            <person name="Arendt D."/>
            <person name="Savage R."/>
            <person name="Osoegawa K."/>
            <person name="de Jong P."/>
            <person name="Lindberg D.R."/>
            <person name="Seaver E.C."/>
            <person name="Weisblat D.A."/>
            <person name="Putnam N.H."/>
            <person name="Grigoriev I.V."/>
            <person name="Rokhsar D.S."/>
        </authorList>
    </citation>
    <scope>NUCLEOTIDE SEQUENCE</scope>
    <source>
        <strain evidence="4">I ESC-2004</strain>
    </source>
</reference>
<dbReference type="Proteomes" id="UP000014760">
    <property type="component" value="Unassembled WGS sequence"/>
</dbReference>
<evidence type="ECO:0000313" key="4">
    <source>
        <dbReference type="Proteomes" id="UP000014760"/>
    </source>
</evidence>
<evidence type="ECO:0000313" key="2">
    <source>
        <dbReference type="EMBL" id="ELU02060.1"/>
    </source>
</evidence>
<dbReference type="EMBL" id="AMQN01009015">
    <property type="status" value="NOT_ANNOTATED_CDS"/>
    <property type="molecule type" value="Genomic_DNA"/>
</dbReference>
<gene>
    <name evidence="2" type="ORF">CAPTEDRAFT_165907</name>
</gene>
<dbReference type="OrthoDB" id="189770at2759"/>
<feature type="region of interest" description="Disordered" evidence="1">
    <location>
        <begin position="39"/>
        <end position="75"/>
    </location>
</feature>
<dbReference type="FunCoup" id="R7U6R9">
    <property type="interactions" value="2"/>
</dbReference>
<dbReference type="HOGENOM" id="CLU_081328_0_0_1"/>
<dbReference type="PANTHER" id="PTHR28348">
    <property type="entry name" value="UPF0193 PROTEIN EVG1"/>
    <property type="match status" value="1"/>
</dbReference>
<dbReference type="EnsemblMetazoa" id="CapteT165907">
    <property type="protein sequence ID" value="CapteP165907"/>
    <property type="gene ID" value="CapteG165907"/>
</dbReference>
<dbReference type="EMBL" id="AMQN01009014">
    <property type="status" value="NOT_ANNOTATED_CDS"/>
    <property type="molecule type" value="Genomic_DNA"/>
</dbReference>
<dbReference type="PANTHER" id="PTHR28348:SF1">
    <property type="entry name" value="UPF0193 PROTEIN EVG1"/>
    <property type="match status" value="1"/>
</dbReference>
<organism evidence="2">
    <name type="scientific">Capitella teleta</name>
    <name type="common">Polychaete worm</name>
    <dbReference type="NCBI Taxonomy" id="283909"/>
    <lineage>
        <taxon>Eukaryota</taxon>
        <taxon>Metazoa</taxon>
        <taxon>Spiralia</taxon>
        <taxon>Lophotrochozoa</taxon>
        <taxon>Annelida</taxon>
        <taxon>Polychaeta</taxon>
        <taxon>Sedentaria</taxon>
        <taxon>Scolecida</taxon>
        <taxon>Capitellidae</taxon>
        <taxon>Capitella</taxon>
    </lineage>
</organism>
<reference evidence="2 4" key="2">
    <citation type="journal article" date="2013" name="Nature">
        <title>Insights into bilaterian evolution from three spiralian genomes.</title>
        <authorList>
            <person name="Simakov O."/>
            <person name="Marletaz F."/>
            <person name="Cho S.J."/>
            <person name="Edsinger-Gonzales E."/>
            <person name="Havlak P."/>
            <person name="Hellsten U."/>
            <person name="Kuo D.H."/>
            <person name="Larsson T."/>
            <person name="Lv J."/>
            <person name="Arendt D."/>
            <person name="Savage R."/>
            <person name="Osoegawa K."/>
            <person name="de Jong P."/>
            <person name="Grimwood J."/>
            <person name="Chapman J.A."/>
            <person name="Shapiro H."/>
            <person name="Aerts A."/>
            <person name="Otillar R.P."/>
            <person name="Terry A.Y."/>
            <person name="Boore J.L."/>
            <person name="Grigoriev I.V."/>
            <person name="Lindberg D.R."/>
            <person name="Seaver E.C."/>
            <person name="Weisblat D.A."/>
            <person name="Putnam N.H."/>
            <person name="Rokhsar D.S."/>
        </authorList>
    </citation>
    <scope>NUCLEOTIDE SEQUENCE</scope>
    <source>
        <strain evidence="2 4">I ESC-2004</strain>
    </source>
</reference>
<dbReference type="OMA" id="MMAYGKD"/>
<sequence length="221" mass="25441">MWNTPKAGYSAQTQKLLKDMMQESKLNNFQKRQLNKVVSDGSNLPSSCHPTSSAKPRLHPQPRPQSKVINPREHSVQIRTKEEIESTGAYEREQFIPMPMSRYRGFYEEDKIRLANMMAYGEDLPPKNVKKARAMGKPKPQPKVDRFDELEKEVEERRSFLEEMVSLGKGHEYKAIIETEISRLIRDMELIDKKRSDELARLIAAEQKESTSSGIPHASLS</sequence>
<dbReference type="InterPro" id="IPR007914">
    <property type="entry name" value="UPF0193"/>
</dbReference>
<keyword evidence="4" id="KW-1185">Reference proteome</keyword>
<name>R7U6R9_CAPTE</name>
<evidence type="ECO:0000256" key="1">
    <source>
        <dbReference type="SAM" id="MobiDB-lite"/>
    </source>
</evidence>
<proteinExistence type="predicted"/>
<dbReference type="STRING" id="283909.R7U6R9"/>
<protein>
    <submittedName>
        <fullName evidence="2 3">Uncharacterized protein</fullName>
    </submittedName>
</protein>
<reference evidence="3" key="3">
    <citation type="submission" date="2015-06" db="UniProtKB">
        <authorList>
            <consortium name="EnsemblMetazoa"/>
        </authorList>
    </citation>
    <scope>IDENTIFICATION</scope>
</reference>
<feature type="compositionally biased region" description="Polar residues" evidence="1">
    <location>
        <begin position="40"/>
        <end position="54"/>
    </location>
</feature>
<evidence type="ECO:0000313" key="3">
    <source>
        <dbReference type="EnsemblMetazoa" id="CapteP165907"/>
    </source>
</evidence>
<dbReference type="EMBL" id="AMQN01009016">
    <property type="status" value="NOT_ANNOTATED_CDS"/>
    <property type="molecule type" value="Genomic_DNA"/>
</dbReference>